<sequence length="132" mass="13849">MANIILALGDLSCGHCIKSVTKAIEAISGPETAEVTLNFAKINSDKDPQEFIHAIVNAGFQAKVATPSFELDLAGLNCGHCIKSVIKALNSVENVEAVDVELTHAKVYGSADPEAAIKAVVDADFQASLARK</sequence>
<keyword evidence="1" id="KW-0479">Metal-binding</keyword>
<dbReference type="AlphaFoldDB" id="I3D9D5"/>
<gene>
    <name evidence="3" type="ORF">HMPREF1052_1794</name>
</gene>
<dbReference type="eggNOG" id="COG2608">
    <property type="taxonomic scope" value="Bacteria"/>
</dbReference>
<dbReference type="RefSeq" id="WP_005761194.1">
    <property type="nucleotide sequence ID" value="NZ_AJSX01000038.1"/>
</dbReference>
<dbReference type="PROSITE" id="PS01047">
    <property type="entry name" value="HMA_1"/>
    <property type="match status" value="2"/>
</dbReference>
<dbReference type="EMBL" id="AJSX01000038">
    <property type="protein sequence ID" value="EIJ68328.1"/>
    <property type="molecule type" value="Genomic_DNA"/>
</dbReference>
<organism evidence="3 4">
    <name type="scientific">Pasteurella bettyae CCUG 2042</name>
    <dbReference type="NCBI Taxonomy" id="1095749"/>
    <lineage>
        <taxon>Bacteria</taxon>
        <taxon>Pseudomonadati</taxon>
        <taxon>Pseudomonadota</taxon>
        <taxon>Gammaproteobacteria</taxon>
        <taxon>Pasteurellales</taxon>
        <taxon>Pasteurellaceae</taxon>
        <taxon>Pasteurella</taxon>
    </lineage>
</organism>
<evidence type="ECO:0000259" key="2">
    <source>
        <dbReference type="PROSITE" id="PS50846"/>
    </source>
</evidence>
<dbReference type="InterPro" id="IPR017969">
    <property type="entry name" value="Heavy-metal-associated_CS"/>
</dbReference>
<accession>I3D9D5</accession>
<dbReference type="PROSITE" id="PS50846">
    <property type="entry name" value="HMA_2"/>
    <property type="match status" value="1"/>
</dbReference>
<dbReference type="CDD" id="cd00371">
    <property type="entry name" value="HMA"/>
    <property type="match status" value="2"/>
</dbReference>
<comment type="caution">
    <text evidence="3">The sequence shown here is derived from an EMBL/GenBank/DDBJ whole genome shotgun (WGS) entry which is preliminary data.</text>
</comment>
<dbReference type="InterPro" id="IPR036163">
    <property type="entry name" value="HMA_dom_sf"/>
</dbReference>
<feature type="domain" description="HMA" evidence="2">
    <location>
        <begin position="67"/>
        <end position="128"/>
    </location>
</feature>
<protein>
    <submittedName>
        <fullName evidence="3">Heavy metal-associated domain protein</fullName>
    </submittedName>
</protein>
<dbReference type="InterPro" id="IPR006121">
    <property type="entry name" value="HMA_dom"/>
</dbReference>
<dbReference type="Proteomes" id="UP000006457">
    <property type="component" value="Unassembled WGS sequence"/>
</dbReference>
<dbReference type="SUPFAM" id="SSF55008">
    <property type="entry name" value="HMA, heavy metal-associated domain"/>
    <property type="match status" value="2"/>
</dbReference>
<dbReference type="Gene3D" id="3.30.70.100">
    <property type="match status" value="2"/>
</dbReference>
<proteinExistence type="predicted"/>
<name>I3D9D5_9PAST</name>
<dbReference type="Pfam" id="PF00403">
    <property type="entry name" value="HMA"/>
    <property type="match status" value="1"/>
</dbReference>
<dbReference type="GO" id="GO:0046872">
    <property type="term" value="F:metal ion binding"/>
    <property type="evidence" value="ECO:0007669"/>
    <property type="project" value="UniProtKB-KW"/>
</dbReference>
<dbReference type="PATRIC" id="fig|1095749.3.peg.1603"/>
<keyword evidence="4" id="KW-1185">Reference proteome</keyword>
<evidence type="ECO:0000256" key="1">
    <source>
        <dbReference type="ARBA" id="ARBA00022723"/>
    </source>
</evidence>
<evidence type="ECO:0000313" key="4">
    <source>
        <dbReference type="Proteomes" id="UP000006457"/>
    </source>
</evidence>
<evidence type="ECO:0000313" key="3">
    <source>
        <dbReference type="EMBL" id="EIJ68328.1"/>
    </source>
</evidence>
<reference evidence="3 4" key="1">
    <citation type="submission" date="2012-03" db="EMBL/GenBank/DDBJ databases">
        <authorList>
            <person name="Harkins D.M."/>
            <person name="Madupu R."/>
            <person name="Durkin A.S."/>
            <person name="Torralba M."/>
            <person name="Methe B."/>
            <person name="Sutton G.G."/>
            <person name="Nelson K.E."/>
        </authorList>
    </citation>
    <scope>NUCLEOTIDE SEQUENCE [LARGE SCALE GENOMIC DNA]</scope>
    <source>
        <strain evidence="3 4">CCUG 2042</strain>
    </source>
</reference>